<dbReference type="PROSITE" id="PS50144">
    <property type="entry name" value="MATH"/>
    <property type="match status" value="2"/>
</dbReference>
<evidence type="ECO:0000259" key="1">
    <source>
        <dbReference type="PROSITE" id="PS50144"/>
    </source>
</evidence>
<name>R7WAX2_AEGTA</name>
<dbReference type="Gene3D" id="2.60.210.10">
    <property type="entry name" value="Apoptosis, Tumor Necrosis Factor Receptor Associated Protein 2, Chain A"/>
    <property type="match status" value="2"/>
</dbReference>
<evidence type="ECO:0000313" key="2">
    <source>
        <dbReference type="EnsemblPlants" id="EMT19431"/>
    </source>
</evidence>
<dbReference type="EnsemblPlants" id="EMT19431">
    <property type="protein sequence ID" value="EMT19431"/>
    <property type="gene ID" value="F775_09130"/>
</dbReference>
<dbReference type="SUPFAM" id="SSF49599">
    <property type="entry name" value="TRAF domain-like"/>
    <property type="match status" value="2"/>
</dbReference>
<dbReference type="InterPro" id="IPR008974">
    <property type="entry name" value="TRAF-like"/>
</dbReference>
<dbReference type="InterPro" id="IPR002083">
    <property type="entry name" value="MATH/TRAF_dom"/>
</dbReference>
<accession>R7WAX2</accession>
<dbReference type="AlphaFoldDB" id="R7WAX2"/>
<feature type="domain" description="MATH" evidence="1">
    <location>
        <begin position="340"/>
        <end position="467"/>
    </location>
</feature>
<dbReference type="Pfam" id="PF22486">
    <property type="entry name" value="MATH_2"/>
    <property type="match status" value="1"/>
</dbReference>
<proteinExistence type="predicted"/>
<dbReference type="PANTHER" id="PTHR46162">
    <property type="entry name" value="TRAF-LIKE FAMILY PROTEIN"/>
    <property type="match status" value="1"/>
</dbReference>
<dbReference type="CDD" id="cd00121">
    <property type="entry name" value="MATH"/>
    <property type="match status" value="2"/>
</dbReference>
<protein>
    <recommendedName>
        <fullName evidence="1">MATH domain-containing protein</fullName>
    </recommendedName>
</protein>
<sequence>MEAGLLGARHPGRSDNAESPSWHANQKWTVPRLSLPSKLPKRRTQAIPQPHPPLTGHWWAGCSQEVDARAAIARWQSLVKAILVLTLSTVSEGTSSSMLLLAVRVFYKGFTTPRHEGRPLVAAASSDERTLQSKQERDSLDPSGLFFSSSTMVTVLRRREEEGADLSSMGNCKSSSRALLGKAHVVPDAEWRMQDFGKTHVPDLEWRIHDFSSLLETGAKSATSATFHCSGYNWHLQVIPMHKETGSETPYVALHLMTSQERMVPAGCNFDFKNAHSKENCLIPLQELLNSSAFLVDDNCVFAVEILKIDASSPKKKAVVLQKKATTVQNLFVQRKGFVKGTYTWTMNNFLELDLKYFVRSPTFEAGGQKWYIGMYPRGDLYSTDCLSLYLYLDAWDEIRLESKKVVVMTLSILDQKNGKHLTVTSGLWVFTGGHGLGWADFLRLSQLKDPSGGYVVGSSCIVKLDVYLMA</sequence>
<organism evidence="2">
    <name type="scientific">Aegilops tauschii</name>
    <name type="common">Tausch's goatgrass</name>
    <name type="synonym">Aegilops squarrosa</name>
    <dbReference type="NCBI Taxonomy" id="37682"/>
    <lineage>
        <taxon>Eukaryota</taxon>
        <taxon>Viridiplantae</taxon>
        <taxon>Streptophyta</taxon>
        <taxon>Embryophyta</taxon>
        <taxon>Tracheophyta</taxon>
        <taxon>Spermatophyta</taxon>
        <taxon>Magnoliopsida</taxon>
        <taxon>Liliopsida</taxon>
        <taxon>Poales</taxon>
        <taxon>Poaceae</taxon>
        <taxon>BOP clade</taxon>
        <taxon>Pooideae</taxon>
        <taxon>Triticodae</taxon>
        <taxon>Triticeae</taxon>
        <taxon>Triticinae</taxon>
        <taxon>Aegilops</taxon>
    </lineage>
</organism>
<dbReference type="SMART" id="SM00061">
    <property type="entry name" value="MATH"/>
    <property type="match status" value="1"/>
</dbReference>
<dbReference type="PANTHER" id="PTHR46162:SF53">
    <property type="entry name" value="MATH DOMAIN-CONTAINING PROTEIN"/>
    <property type="match status" value="1"/>
</dbReference>
<feature type="domain" description="MATH" evidence="1">
    <location>
        <begin position="201"/>
        <end position="306"/>
    </location>
</feature>
<reference evidence="2" key="1">
    <citation type="submission" date="2015-06" db="UniProtKB">
        <authorList>
            <consortium name="EnsemblPlants"/>
        </authorList>
    </citation>
    <scope>IDENTIFICATION</scope>
</reference>